<dbReference type="GO" id="GO:0008686">
    <property type="term" value="F:3,4-dihydroxy-2-butanone-4-phosphate synthase activity"/>
    <property type="evidence" value="ECO:0007669"/>
    <property type="project" value="UniProtKB-UniRule"/>
</dbReference>
<keyword evidence="12 14" id="KW-0464">Manganese</keyword>
<feature type="binding site" evidence="14">
    <location>
        <begin position="29"/>
        <end position="30"/>
    </location>
    <ligand>
        <name>D-ribulose 5-phosphate</name>
        <dbReference type="ChEBI" id="CHEBI:58121"/>
    </ligand>
</feature>
<comment type="function">
    <text evidence="3 14">Catalyzes the conversion of D-ribulose 5-phosphate to formate and 3,4-dihydroxy-2-butanone 4-phosphate.</text>
</comment>
<organism evidence="16 17">
    <name type="scientific">Lebetimonas natsushimae</name>
    <dbReference type="NCBI Taxonomy" id="1936991"/>
    <lineage>
        <taxon>Bacteria</taxon>
        <taxon>Pseudomonadati</taxon>
        <taxon>Campylobacterota</taxon>
        <taxon>Epsilonproteobacteria</taxon>
        <taxon>Nautiliales</taxon>
        <taxon>Nautiliaceae</taxon>
        <taxon>Lebetimonas</taxon>
    </lineage>
</organism>
<evidence type="ECO:0000256" key="11">
    <source>
        <dbReference type="ARBA" id="ARBA00022842"/>
    </source>
</evidence>
<dbReference type="OrthoDB" id="9793111at2"/>
<dbReference type="SUPFAM" id="SSF55821">
    <property type="entry name" value="YrdC/RibB"/>
    <property type="match status" value="1"/>
</dbReference>
<keyword evidence="9 14" id="KW-0686">Riboflavin biosynthesis</keyword>
<dbReference type="EC" id="4.1.99.12" evidence="7 14"/>
<dbReference type="RefSeq" id="WP_096259727.1">
    <property type="nucleotide sequence ID" value="NZ_BDME01000002.1"/>
</dbReference>
<dbReference type="Pfam" id="PF00925">
    <property type="entry name" value="GTP_cyclohydro2"/>
    <property type="match status" value="1"/>
</dbReference>
<keyword evidence="13 14" id="KW-0456">Lyase</keyword>
<evidence type="ECO:0000256" key="4">
    <source>
        <dbReference type="ARBA" id="ARBA00004904"/>
    </source>
</evidence>
<dbReference type="UniPathway" id="UPA00275">
    <property type="reaction ID" value="UER00399"/>
</dbReference>
<evidence type="ECO:0000256" key="13">
    <source>
        <dbReference type="ARBA" id="ARBA00023239"/>
    </source>
</evidence>
<dbReference type="GO" id="GO:0005829">
    <property type="term" value="C:cytosol"/>
    <property type="evidence" value="ECO:0007669"/>
    <property type="project" value="TreeGrafter"/>
</dbReference>
<comment type="similarity">
    <text evidence="6">In the C-terminal section; belongs to the GTP cyclohydrolase II family.</text>
</comment>
<evidence type="ECO:0000256" key="8">
    <source>
        <dbReference type="ARBA" id="ARBA00018836"/>
    </source>
</evidence>
<feature type="site" description="Essential for catalytic activity" evidence="14">
    <location>
        <position position="127"/>
    </location>
</feature>
<dbReference type="InterPro" id="IPR017945">
    <property type="entry name" value="DHBP_synth_RibB-like_a/b_dom"/>
</dbReference>
<dbReference type="GO" id="GO:0030145">
    <property type="term" value="F:manganese ion binding"/>
    <property type="evidence" value="ECO:0007669"/>
    <property type="project" value="UniProtKB-UniRule"/>
</dbReference>
<evidence type="ECO:0000256" key="14">
    <source>
        <dbReference type="HAMAP-Rule" id="MF_00180"/>
    </source>
</evidence>
<evidence type="ECO:0000256" key="9">
    <source>
        <dbReference type="ARBA" id="ARBA00022619"/>
    </source>
</evidence>
<sequence>MPDSINRVKKAIKEIQKGNIIIMIDDEDRENEGDLVYAGVFSTPKKVNFLASEGRGLICVSLTNEIAEKLNLTPMVPQNSESFSTAFTISVDAKETKTGISAYERDLTIKKLASPISKPDDFVRPGHIFPLIAKDGGVLVRTGHTEGSVDICKLAGVYPVAVICEIMKEDGTMARRDDLKEFAKKHNLSTVYISDIVEYRLQFESLVKIEKKEKITIQGVNFEKITFIDHLGNRHYVLANNPKETTNVKFYPVMSNVDFILNEKLINEYNKILEYIKYNSGVIVFISSNSNDKNKEFGIGAQILKSLGIKNLNLFSLHKNELNALKGFGLHINKYLNIKDVG</sequence>
<feature type="binding site" evidence="14">
    <location>
        <position position="34"/>
    </location>
    <ligand>
        <name>D-ribulose 5-phosphate</name>
        <dbReference type="ChEBI" id="CHEBI:58121"/>
    </ligand>
</feature>
<dbReference type="InterPro" id="IPR000422">
    <property type="entry name" value="DHBP_synthase_RibB"/>
</dbReference>
<evidence type="ECO:0000256" key="3">
    <source>
        <dbReference type="ARBA" id="ARBA00002284"/>
    </source>
</evidence>
<feature type="binding site" evidence="14">
    <location>
        <position position="30"/>
    </location>
    <ligand>
        <name>Mg(2+)</name>
        <dbReference type="ChEBI" id="CHEBI:18420"/>
        <label>2</label>
    </ligand>
</feature>
<dbReference type="AlphaFoldDB" id="A0A292YFU7"/>
<comment type="caution">
    <text evidence="16">The sequence shown here is derived from an EMBL/GenBank/DDBJ whole genome shotgun (WGS) entry which is preliminary data.</text>
</comment>
<feature type="binding site" evidence="14">
    <location>
        <begin position="141"/>
        <end position="145"/>
    </location>
    <ligand>
        <name>D-ribulose 5-phosphate</name>
        <dbReference type="ChEBI" id="CHEBI:58121"/>
    </ligand>
</feature>
<dbReference type="GO" id="GO:0003935">
    <property type="term" value="F:GTP cyclohydrolase II activity"/>
    <property type="evidence" value="ECO:0007669"/>
    <property type="project" value="TreeGrafter"/>
</dbReference>
<gene>
    <name evidence="14" type="primary">ribB</name>
    <name evidence="16" type="ORF">LNAT_P1354</name>
</gene>
<comment type="similarity">
    <text evidence="5">In the N-terminal section; belongs to the DHBP synthase family.</text>
</comment>
<reference evidence="16 17" key="1">
    <citation type="journal article" date="2017" name="Syst. Appl. Microbiol.">
        <title>Lebetimonas natsushimae sp. nov., a novel strictly anaerobic, moderately thermophilic chemoautotroph isolated from a deep-sea hydrothermal vent polychaete nest in the Mid-Okinawa Trough.</title>
        <authorList>
            <person name="Nagata R."/>
            <person name="Takaki Y."/>
            <person name="Tame A."/>
            <person name="Nunoura T."/>
            <person name="Muto H."/>
            <person name="Mino S."/>
            <person name="Sawayama S."/>
            <person name="Takai K."/>
            <person name="Nakagawa S."/>
        </authorList>
    </citation>
    <scope>NUCLEOTIDE SEQUENCE [LARGE SCALE GENOMIC DNA]</scope>
    <source>
        <strain evidence="16 17">HS1857</strain>
    </source>
</reference>
<dbReference type="InterPro" id="IPR036144">
    <property type="entry name" value="RibA-like_sf"/>
</dbReference>
<feature type="binding site" evidence="14">
    <location>
        <position position="30"/>
    </location>
    <ligand>
        <name>Mg(2+)</name>
        <dbReference type="ChEBI" id="CHEBI:18420"/>
        <label>1</label>
    </ligand>
</feature>
<accession>A0A292YFU7</accession>
<evidence type="ECO:0000256" key="7">
    <source>
        <dbReference type="ARBA" id="ARBA00012153"/>
    </source>
</evidence>
<evidence type="ECO:0000256" key="2">
    <source>
        <dbReference type="ARBA" id="ARBA00001936"/>
    </source>
</evidence>
<keyword evidence="11 14" id="KW-0460">Magnesium</keyword>
<evidence type="ECO:0000256" key="10">
    <source>
        <dbReference type="ARBA" id="ARBA00022723"/>
    </source>
</evidence>
<dbReference type="InterPro" id="IPR032677">
    <property type="entry name" value="GTP_cyclohydro_II"/>
</dbReference>
<dbReference type="GO" id="GO:0000287">
    <property type="term" value="F:magnesium ion binding"/>
    <property type="evidence" value="ECO:0007669"/>
    <property type="project" value="UniProtKB-UniRule"/>
</dbReference>
<comment type="catalytic activity">
    <reaction evidence="1 14">
        <text>D-ribulose 5-phosphate = (2S)-2-hydroxy-3-oxobutyl phosphate + formate + H(+)</text>
        <dbReference type="Rhea" id="RHEA:18457"/>
        <dbReference type="ChEBI" id="CHEBI:15378"/>
        <dbReference type="ChEBI" id="CHEBI:15740"/>
        <dbReference type="ChEBI" id="CHEBI:58121"/>
        <dbReference type="ChEBI" id="CHEBI:58830"/>
        <dbReference type="EC" id="4.1.99.12"/>
    </reaction>
</comment>
<proteinExistence type="inferred from homology"/>
<dbReference type="Gene3D" id="3.90.870.10">
    <property type="entry name" value="DHBP synthase"/>
    <property type="match status" value="1"/>
</dbReference>
<dbReference type="HAMAP" id="MF_00180">
    <property type="entry name" value="RibB"/>
    <property type="match status" value="1"/>
</dbReference>
<feature type="site" description="Essential for catalytic activity" evidence="14">
    <location>
        <position position="165"/>
    </location>
</feature>
<dbReference type="NCBIfam" id="TIGR00506">
    <property type="entry name" value="ribB"/>
    <property type="match status" value="1"/>
</dbReference>
<evidence type="ECO:0000256" key="5">
    <source>
        <dbReference type="ARBA" id="ARBA00005520"/>
    </source>
</evidence>
<name>A0A292YFU7_9BACT</name>
<dbReference type="SUPFAM" id="SSF142695">
    <property type="entry name" value="RibA-like"/>
    <property type="match status" value="1"/>
</dbReference>
<feature type="domain" description="GTP cyclohydrolase II" evidence="15">
    <location>
        <begin position="291"/>
        <end position="336"/>
    </location>
</feature>
<dbReference type="PANTHER" id="PTHR21327:SF18">
    <property type="entry name" value="3,4-DIHYDROXY-2-BUTANONE 4-PHOSPHATE SYNTHASE"/>
    <property type="match status" value="1"/>
</dbReference>
<evidence type="ECO:0000313" key="16">
    <source>
        <dbReference type="EMBL" id="GAX88056.1"/>
    </source>
</evidence>
<dbReference type="PANTHER" id="PTHR21327">
    <property type="entry name" value="GTP CYCLOHYDROLASE II-RELATED"/>
    <property type="match status" value="1"/>
</dbReference>
<evidence type="ECO:0000256" key="6">
    <source>
        <dbReference type="ARBA" id="ARBA00008976"/>
    </source>
</evidence>
<evidence type="ECO:0000259" key="15">
    <source>
        <dbReference type="Pfam" id="PF00925"/>
    </source>
</evidence>
<keyword evidence="16" id="KW-0378">Hydrolase</keyword>
<dbReference type="GO" id="GO:0009231">
    <property type="term" value="P:riboflavin biosynthetic process"/>
    <property type="evidence" value="ECO:0007669"/>
    <property type="project" value="UniProtKB-UniRule"/>
</dbReference>
<dbReference type="Pfam" id="PF00926">
    <property type="entry name" value="DHBP_synthase"/>
    <property type="match status" value="1"/>
</dbReference>
<comment type="similarity">
    <text evidence="14">Belongs to the DHBP synthase family.</text>
</comment>
<comment type="cofactor">
    <cofactor evidence="14">
        <name>Mg(2+)</name>
        <dbReference type="ChEBI" id="CHEBI:18420"/>
    </cofactor>
    <cofactor evidence="14">
        <name>Mn(2+)</name>
        <dbReference type="ChEBI" id="CHEBI:29035"/>
    </cofactor>
    <text evidence="14">Binds 2 divalent metal cations per subunit. Magnesium or manganese.</text>
</comment>
<keyword evidence="17" id="KW-1185">Reference proteome</keyword>
<evidence type="ECO:0000313" key="17">
    <source>
        <dbReference type="Proteomes" id="UP000217944"/>
    </source>
</evidence>
<dbReference type="Proteomes" id="UP000217944">
    <property type="component" value="Unassembled WGS sequence"/>
</dbReference>
<comment type="pathway">
    <text evidence="4 14">Cofactor biosynthesis; riboflavin biosynthesis; 2-hydroxy-3-oxobutyl phosphate from D-ribulose 5-phosphate: step 1/1.</text>
</comment>
<dbReference type="PIRSF" id="PIRSF001259">
    <property type="entry name" value="RibA"/>
    <property type="match status" value="1"/>
</dbReference>
<dbReference type="FunFam" id="3.90.870.10:FF:000001">
    <property type="entry name" value="Riboflavin biosynthesis protein RibBA"/>
    <property type="match status" value="1"/>
</dbReference>
<dbReference type="Gene3D" id="3.40.50.10990">
    <property type="entry name" value="GTP cyclohydrolase II"/>
    <property type="match status" value="1"/>
</dbReference>
<keyword evidence="10 14" id="KW-0479">Metal-binding</keyword>
<dbReference type="NCBIfam" id="NF006804">
    <property type="entry name" value="PRK09314.1"/>
    <property type="match status" value="1"/>
</dbReference>
<dbReference type="EMBL" id="BDME01000002">
    <property type="protein sequence ID" value="GAX88056.1"/>
    <property type="molecule type" value="Genomic_DNA"/>
</dbReference>
<evidence type="ECO:0000256" key="1">
    <source>
        <dbReference type="ARBA" id="ARBA00000141"/>
    </source>
</evidence>
<comment type="cofactor">
    <cofactor evidence="2">
        <name>Mn(2+)</name>
        <dbReference type="ChEBI" id="CHEBI:29035"/>
    </cofactor>
</comment>
<comment type="subunit">
    <text evidence="14">Homodimer.</text>
</comment>
<feature type="binding site" evidence="14">
    <location>
        <position position="144"/>
    </location>
    <ligand>
        <name>Mg(2+)</name>
        <dbReference type="ChEBI" id="CHEBI:18420"/>
        <label>2</label>
    </ligand>
</feature>
<protein>
    <recommendedName>
        <fullName evidence="8 14">3,4-dihydroxy-2-butanone 4-phosphate synthase</fullName>
        <shortName evidence="14">DHBP synthase</shortName>
        <ecNumber evidence="7 14">4.1.99.12</ecNumber>
    </recommendedName>
</protein>
<evidence type="ECO:0000256" key="12">
    <source>
        <dbReference type="ARBA" id="ARBA00023211"/>
    </source>
</evidence>